<accession>A0A2W4CI68</accession>
<evidence type="ECO:0000259" key="1">
    <source>
        <dbReference type="Pfam" id="PF04972"/>
    </source>
</evidence>
<dbReference type="Pfam" id="PF04972">
    <property type="entry name" value="BON"/>
    <property type="match status" value="1"/>
</dbReference>
<protein>
    <recommendedName>
        <fullName evidence="1">BON domain-containing protein</fullName>
    </recommendedName>
</protein>
<dbReference type="InterPro" id="IPR007055">
    <property type="entry name" value="BON_dom"/>
</dbReference>
<dbReference type="AlphaFoldDB" id="A0A2W4CI68"/>
<feature type="domain" description="BON" evidence="1">
    <location>
        <begin position="18"/>
        <end position="71"/>
    </location>
</feature>
<organism evidence="2 3">
    <name type="scientific">Rhizobium tubonense</name>
    <dbReference type="NCBI Taxonomy" id="484088"/>
    <lineage>
        <taxon>Bacteria</taxon>
        <taxon>Pseudomonadati</taxon>
        <taxon>Pseudomonadota</taxon>
        <taxon>Alphaproteobacteria</taxon>
        <taxon>Hyphomicrobiales</taxon>
        <taxon>Rhizobiaceae</taxon>
        <taxon>Rhizobium/Agrobacterium group</taxon>
        <taxon>Rhizobium</taxon>
    </lineage>
</organism>
<evidence type="ECO:0000313" key="3">
    <source>
        <dbReference type="Proteomes" id="UP000248925"/>
    </source>
</evidence>
<gene>
    <name evidence="2" type="ORF">CPY51_22040</name>
</gene>
<comment type="caution">
    <text evidence="2">The sequence shown here is derived from an EMBL/GenBank/DDBJ whole genome shotgun (WGS) entry which is preliminary data.</text>
</comment>
<proteinExistence type="predicted"/>
<dbReference type="EMBL" id="PCDP01000045">
    <property type="protein sequence ID" value="PZM10728.1"/>
    <property type="molecule type" value="Genomic_DNA"/>
</dbReference>
<dbReference type="Proteomes" id="UP000248925">
    <property type="component" value="Unassembled WGS sequence"/>
</dbReference>
<evidence type="ECO:0000313" key="2">
    <source>
        <dbReference type="EMBL" id="PZM10728.1"/>
    </source>
</evidence>
<reference evidence="2 3" key="1">
    <citation type="journal article" date="2018" name="Sci. Rep.">
        <title>Rhizobium tumorigenes sp. nov., a novel plant tumorigenic bacterium isolated from cane gall tumors on thornless blackberry.</title>
        <authorList>
            <person name="Kuzmanovi N."/>
            <person name="Smalla K."/>
            <person name="Gronow S."/>
            <person name="PuBawska J."/>
        </authorList>
    </citation>
    <scope>NUCLEOTIDE SEQUENCE [LARGE SCALE GENOMIC DNA]</scope>
    <source>
        <strain evidence="2 3">CCBAU 85046</strain>
    </source>
</reference>
<name>A0A2W4CI68_9HYPH</name>
<sequence length="82" mass="8312">MFMSILPAGGIVGAQMAGLRAAVSSAIAYAAGLEDARISVTEDSGVIYLDGSAPSLRVLETAIGVARDIAGNAICNRIEPAY</sequence>
<dbReference type="OrthoDB" id="8371313at2"/>
<keyword evidence="3" id="KW-1185">Reference proteome</keyword>
<dbReference type="RefSeq" id="WP_111162396.1">
    <property type="nucleotide sequence ID" value="NZ_PCDP01000045.1"/>
</dbReference>